<name>A0A2P2HY78_9CRUS</name>
<dbReference type="Gene3D" id="3.20.20.220">
    <property type="match status" value="2"/>
</dbReference>
<evidence type="ECO:0000256" key="4">
    <source>
        <dbReference type="ARBA" id="ARBA00023062"/>
    </source>
</evidence>
<dbReference type="GO" id="GO:0004657">
    <property type="term" value="F:proline dehydrogenase activity"/>
    <property type="evidence" value="ECO:0007669"/>
    <property type="project" value="UniProtKB-EC"/>
</dbReference>
<keyword evidence="4 5" id="KW-0642">Proline metabolism</keyword>
<comment type="similarity">
    <text evidence="2 5">Belongs to the proline oxidase family.</text>
</comment>
<feature type="domain" description="Proline dehydrogenase" evidence="7">
    <location>
        <begin position="135"/>
        <end position="601"/>
    </location>
</feature>
<protein>
    <recommendedName>
        <fullName evidence="5">Proline dehydrogenase</fullName>
        <ecNumber evidence="5">1.5.5.2</ecNumber>
    </recommendedName>
</protein>
<accession>A0A2P2HY78</accession>
<dbReference type="PANTHER" id="PTHR13914:SF0">
    <property type="entry name" value="PROLINE DEHYDROGENASE 1, MITOCHONDRIAL"/>
    <property type="match status" value="1"/>
</dbReference>
<evidence type="ECO:0000256" key="3">
    <source>
        <dbReference type="ARBA" id="ARBA00023002"/>
    </source>
</evidence>
<dbReference type="AlphaFoldDB" id="A0A2P2HY78"/>
<dbReference type="InterPro" id="IPR015659">
    <property type="entry name" value="Proline_oxidase"/>
</dbReference>
<comment type="catalytic activity">
    <reaction evidence="5">
        <text>L-proline + a quinone = (S)-1-pyrroline-5-carboxylate + a quinol + H(+)</text>
        <dbReference type="Rhea" id="RHEA:23784"/>
        <dbReference type="ChEBI" id="CHEBI:15378"/>
        <dbReference type="ChEBI" id="CHEBI:17388"/>
        <dbReference type="ChEBI" id="CHEBI:24646"/>
        <dbReference type="ChEBI" id="CHEBI:60039"/>
        <dbReference type="ChEBI" id="CHEBI:132124"/>
        <dbReference type="EC" id="1.5.5.2"/>
    </reaction>
</comment>
<organism evidence="8">
    <name type="scientific">Hirondellea gigas</name>
    <dbReference type="NCBI Taxonomy" id="1518452"/>
    <lineage>
        <taxon>Eukaryota</taxon>
        <taxon>Metazoa</taxon>
        <taxon>Ecdysozoa</taxon>
        <taxon>Arthropoda</taxon>
        <taxon>Crustacea</taxon>
        <taxon>Multicrustacea</taxon>
        <taxon>Malacostraca</taxon>
        <taxon>Eumalacostraca</taxon>
        <taxon>Peracarida</taxon>
        <taxon>Amphipoda</taxon>
        <taxon>Amphilochidea</taxon>
        <taxon>Lysianassida</taxon>
        <taxon>Lysianassidira</taxon>
        <taxon>Lysianassoidea</taxon>
        <taxon>Lysianassidae</taxon>
        <taxon>Hirondellea</taxon>
    </lineage>
</organism>
<feature type="region of interest" description="Disordered" evidence="6">
    <location>
        <begin position="162"/>
        <end position="207"/>
    </location>
</feature>
<reference evidence="8" key="1">
    <citation type="journal article" date="2018" name="Biosci. Biotechnol. Biochem.">
        <title>Polysaccharide hydrolase of the hadal zone amphipods Hirondellea gigas.</title>
        <authorList>
            <person name="Kobayashi H."/>
            <person name="Nagahama T."/>
            <person name="Arai W."/>
            <person name="Sasagawa Y."/>
            <person name="Umeda M."/>
            <person name="Hayashi T."/>
            <person name="Nikaido I."/>
            <person name="Watanabe H."/>
            <person name="Oguri K."/>
            <person name="Kitazato H."/>
            <person name="Fujioka K."/>
            <person name="Kido Y."/>
            <person name="Takami H."/>
        </authorList>
    </citation>
    <scope>NUCLEOTIDE SEQUENCE</scope>
    <source>
        <tissue evidence="8">Whole body</tissue>
    </source>
</reference>
<evidence type="ECO:0000259" key="7">
    <source>
        <dbReference type="Pfam" id="PF01619"/>
    </source>
</evidence>
<evidence type="ECO:0000256" key="2">
    <source>
        <dbReference type="ARBA" id="ARBA00005869"/>
    </source>
</evidence>
<evidence type="ECO:0000256" key="1">
    <source>
        <dbReference type="ARBA" id="ARBA00004739"/>
    </source>
</evidence>
<dbReference type="InterPro" id="IPR029041">
    <property type="entry name" value="FAD-linked_oxidoreductase-like"/>
</dbReference>
<dbReference type="PANTHER" id="PTHR13914">
    <property type="entry name" value="PROLINE OXIDASE"/>
    <property type="match status" value="1"/>
</dbReference>
<dbReference type="GO" id="GO:0071949">
    <property type="term" value="F:FAD binding"/>
    <property type="evidence" value="ECO:0007669"/>
    <property type="project" value="TreeGrafter"/>
</dbReference>
<proteinExistence type="evidence at transcript level"/>
<dbReference type="GO" id="GO:0005739">
    <property type="term" value="C:mitochondrion"/>
    <property type="evidence" value="ECO:0007669"/>
    <property type="project" value="TreeGrafter"/>
</dbReference>
<dbReference type="SUPFAM" id="SSF51730">
    <property type="entry name" value="FAD-linked oxidoreductase"/>
    <property type="match status" value="1"/>
</dbReference>
<keyword evidence="5" id="KW-0285">Flavoprotein</keyword>
<dbReference type="FunFam" id="3.20.20.220:FF:000012">
    <property type="entry name" value="Proline dehydrogenase"/>
    <property type="match status" value="1"/>
</dbReference>
<comment type="pathway">
    <text evidence="1">Amino-acid degradation; L-proline degradation into L-glutamate; L-glutamate from L-proline: step 1/2.</text>
</comment>
<evidence type="ECO:0000313" key="8">
    <source>
        <dbReference type="EMBL" id="LAB66725.1"/>
    </source>
</evidence>
<dbReference type="EMBL" id="IACF01000993">
    <property type="protein sequence ID" value="LAB66725.1"/>
    <property type="molecule type" value="mRNA"/>
</dbReference>
<keyword evidence="5" id="KW-0274">FAD</keyword>
<evidence type="ECO:0000256" key="6">
    <source>
        <dbReference type="SAM" id="MobiDB-lite"/>
    </source>
</evidence>
<dbReference type="GO" id="GO:0010133">
    <property type="term" value="P:L-proline catabolic process to L-glutamate"/>
    <property type="evidence" value="ECO:0007669"/>
    <property type="project" value="TreeGrafter"/>
</dbReference>
<sequence length="641" mass="73174">MAAVMSGSFLPCTLTRCLRSSYQTSSSVRHKSTPATLVGNEAHGGTAAGAATTEKDVLDLTFSDHEKAFRSKTNWELIRALLIFKLCGVKVIVKNNMKLMKFGQKVLGATIFEKVMKLTFYGHFVAGEDQIRIQPTLERLRSFGVKSILDYSVEEDLSEETATEREMQSLQSRAANQSSGPEADTQGSFSSSMSFRESDDPQLTQYKPQRKFADRRYAVFGARTYFYVNEAQCEKNMEIFINCIDAVSDATKGTGFAAIKMTALGRPQLLMQLSETIARARQYFHKVTGSSAPMMSADISSDVFKARFKKESIGPVDNEAVQNWLDHMTYDKKGLIHLFSWSGLIDTNMLLSDVFQVPNLDSGKMEPIITALTREEEEMFKNMMRRLHTIFQYARDRDVRVMVDAEQTYFQLAISRLTMELMKKYNTEKAIVFNTYQCYLKQTFTNLILDLEQCYRQNFYFGCKLVRGAYMDQERDRAKELRYEDPINDGFDATTEMYHQCLLEGLQKIQKNKEDGCPTKMSIMVASHNEDTVRFTLRNMKQYGVEAEDRVICFGQLLGMCDHISLPLGQSGFSVYKYVPYGPVNEVLPYLSRRAQENSSFLAKLEKECTMLKKEFFRRMRSGQFTYTPQGKYVALGAKLP</sequence>
<feature type="compositionally biased region" description="Polar residues" evidence="6">
    <location>
        <begin position="168"/>
        <end position="180"/>
    </location>
</feature>
<evidence type="ECO:0000256" key="5">
    <source>
        <dbReference type="RuleBase" id="RU364054"/>
    </source>
</evidence>
<comment type="cofactor">
    <cofactor evidence="5">
        <name>FAD</name>
        <dbReference type="ChEBI" id="CHEBI:57692"/>
    </cofactor>
</comment>
<dbReference type="InterPro" id="IPR002872">
    <property type="entry name" value="Proline_DH_dom"/>
</dbReference>
<comment type="function">
    <text evidence="5">Converts proline to delta-1-pyrroline-5-carboxylate.</text>
</comment>
<dbReference type="EC" id="1.5.5.2" evidence="5"/>
<dbReference type="Pfam" id="PF01619">
    <property type="entry name" value="Pro_dh"/>
    <property type="match status" value="1"/>
</dbReference>
<keyword evidence="3 5" id="KW-0560">Oxidoreductase</keyword>